<evidence type="ECO:0000313" key="1">
    <source>
        <dbReference type="EMBL" id="TKA95937.1"/>
    </source>
</evidence>
<dbReference type="Proteomes" id="UP000306340">
    <property type="component" value="Unassembled WGS sequence"/>
</dbReference>
<accession>A0A4V5NNP0</accession>
<protein>
    <submittedName>
        <fullName evidence="1">Uracil-DNA glycosylase</fullName>
    </submittedName>
</protein>
<evidence type="ECO:0000313" key="2">
    <source>
        <dbReference type="Proteomes" id="UP000306340"/>
    </source>
</evidence>
<name>A0A4V5NNP0_9RHOB</name>
<reference evidence="1 2" key="1">
    <citation type="submission" date="2019-04" db="EMBL/GenBank/DDBJ databases">
        <title>Crypto-aerobic microbial life in anoxic (sulfidic) marine sediments.</title>
        <authorList>
            <person name="Bhattacharya S."/>
            <person name="Roy C."/>
            <person name="Mondal N."/>
            <person name="Sarkar J."/>
            <person name="Mandal S."/>
            <person name="Rameez M.J."/>
            <person name="Ghosh W."/>
        </authorList>
    </citation>
    <scope>NUCLEOTIDE SEQUENCE [LARGE SCALE GENOMIC DNA]</scope>
    <source>
        <strain evidence="1 2">SBBC</strain>
    </source>
</reference>
<dbReference type="AlphaFoldDB" id="A0A4V5NNP0"/>
<sequence length="46" mass="5087">MDRLDHDTAAAMLLWQVDLGVTEALLDAPLNRYELAEPVRAPAAPR</sequence>
<gene>
    <name evidence="1" type="ORF">FAZ78_14260</name>
</gene>
<dbReference type="EMBL" id="SWAU01000136">
    <property type="protein sequence ID" value="TKA95937.1"/>
    <property type="molecule type" value="Genomic_DNA"/>
</dbReference>
<proteinExistence type="predicted"/>
<comment type="caution">
    <text evidence="1">The sequence shown here is derived from an EMBL/GenBank/DDBJ whole genome shotgun (WGS) entry which is preliminary data.</text>
</comment>
<organism evidence="1 2">
    <name type="scientific">Cereibacter changlensis</name>
    <dbReference type="NCBI Taxonomy" id="402884"/>
    <lineage>
        <taxon>Bacteria</taxon>
        <taxon>Pseudomonadati</taxon>
        <taxon>Pseudomonadota</taxon>
        <taxon>Alphaproteobacteria</taxon>
        <taxon>Rhodobacterales</taxon>
        <taxon>Paracoccaceae</taxon>
        <taxon>Cereibacter</taxon>
    </lineage>
</organism>
<feature type="non-terminal residue" evidence="1">
    <location>
        <position position="46"/>
    </location>
</feature>